<dbReference type="SUPFAM" id="SSF46785">
    <property type="entry name" value="Winged helix' DNA-binding domain"/>
    <property type="match status" value="1"/>
</dbReference>
<dbReference type="InterPro" id="IPR036388">
    <property type="entry name" value="WH-like_DNA-bd_sf"/>
</dbReference>
<comment type="caution">
    <text evidence="4">The sequence shown here is derived from an EMBL/GenBank/DDBJ whole genome shotgun (WGS) entry which is preliminary data.</text>
</comment>
<dbReference type="InterPro" id="IPR036390">
    <property type="entry name" value="WH_DNA-bd_sf"/>
</dbReference>
<feature type="DNA-binding region" description="Fork-head" evidence="2">
    <location>
        <begin position="174"/>
        <end position="232"/>
    </location>
</feature>
<sequence length="232" mass="26087">MTGLWSPQLIYDVQGFPDVDLLHRPHYGAPPLIAGDPFHHFWDEILLSGHTESDGTFRFVSQFIPQSNEHIVDVNYRCTGYELNTNEDSALALSSSPVSSWGLPMSYDPYMGYHETNGPGNTAALMMRLVSFEPVADPYEDILISCLTGKGIQVPPTSRNLGLWLVPLPANDSKPNLPFRLLIALAIYGSPSKALALNEIYEALIMQFPWFRLHQREEKWKSATRSRTIPNL</sequence>
<evidence type="ECO:0000256" key="2">
    <source>
        <dbReference type="PROSITE-ProRule" id="PRU00089"/>
    </source>
</evidence>
<protein>
    <recommendedName>
        <fullName evidence="3">Fork-head domain-containing protein</fullName>
    </recommendedName>
</protein>
<keyword evidence="1 2" id="KW-0238">DNA-binding</keyword>
<name>A0AAV9ZMW7_9AGAR</name>
<evidence type="ECO:0000256" key="1">
    <source>
        <dbReference type="ARBA" id="ARBA00023125"/>
    </source>
</evidence>
<keyword evidence="5" id="KW-1185">Reference proteome</keyword>
<feature type="domain" description="Fork-head" evidence="3">
    <location>
        <begin position="174"/>
        <end position="232"/>
    </location>
</feature>
<evidence type="ECO:0000313" key="5">
    <source>
        <dbReference type="Proteomes" id="UP001362999"/>
    </source>
</evidence>
<organism evidence="4 5">
    <name type="scientific">Favolaschia claudopus</name>
    <dbReference type="NCBI Taxonomy" id="2862362"/>
    <lineage>
        <taxon>Eukaryota</taxon>
        <taxon>Fungi</taxon>
        <taxon>Dikarya</taxon>
        <taxon>Basidiomycota</taxon>
        <taxon>Agaricomycotina</taxon>
        <taxon>Agaricomycetes</taxon>
        <taxon>Agaricomycetidae</taxon>
        <taxon>Agaricales</taxon>
        <taxon>Marasmiineae</taxon>
        <taxon>Mycenaceae</taxon>
        <taxon>Favolaschia</taxon>
    </lineage>
</organism>
<dbReference type="Proteomes" id="UP001362999">
    <property type="component" value="Unassembled WGS sequence"/>
</dbReference>
<evidence type="ECO:0000313" key="4">
    <source>
        <dbReference type="EMBL" id="KAK6987818.1"/>
    </source>
</evidence>
<comment type="subcellular location">
    <subcellularLocation>
        <location evidence="2">Nucleus</location>
    </subcellularLocation>
</comment>
<dbReference type="PROSITE" id="PS50039">
    <property type="entry name" value="FORK_HEAD_3"/>
    <property type="match status" value="1"/>
</dbReference>
<reference evidence="4 5" key="1">
    <citation type="journal article" date="2024" name="J Genomics">
        <title>Draft genome sequencing and assembly of Favolaschia claudopus CIRM-BRFM 2984 isolated from oak limbs.</title>
        <authorList>
            <person name="Navarro D."/>
            <person name="Drula E."/>
            <person name="Chaduli D."/>
            <person name="Cazenave R."/>
            <person name="Ahrendt S."/>
            <person name="Wang J."/>
            <person name="Lipzen A."/>
            <person name="Daum C."/>
            <person name="Barry K."/>
            <person name="Grigoriev I.V."/>
            <person name="Favel A."/>
            <person name="Rosso M.N."/>
            <person name="Martin F."/>
        </authorList>
    </citation>
    <scope>NUCLEOTIDE SEQUENCE [LARGE SCALE GENOMIC DNA]</scope>
    <source>
        <strain evidence="4 5">CIRM-BRFM 2984</strain>
    </source>
</reference>
<dbReference type="EMBL" id="JAWWNJ010000128">
    <property type="protein sequence ID" value="KAK6987818.1"/>
    <property type="molecule type" value="Genomic_DNA"/>
</dbReference>
<evidence type="ECO:0000259" key="3">
    <source>
        <dbReference type="PROSITE" id="PS50039"/>
    </source>
</evidence>
<dbReference type="Gene3D" id="1.10.10.10">
    <property type="entry name" value="Winged helix-like DNA-binding domain superfamily/Winged helix DNA-binding domain"/>
    <property type="match status" value="1"/>
</dbReference>
<gene>
    <name evidence="4" type="ORF">R3P38DRAFT_3445969</name>
</gene>
<accession>A0AAV9ZMW7</accession>
<dbReference type="Pfam" id="PF00250">
    <property type="entry name" value="Forkhead"/>
    <property type="match status" value="1"/>
</dbReference>
<dbReference type="GO" id="GO:0043565">
    <property type="term" value="F:sequence-specific DNA binding"/>
    <property type="evidence" value="ECO:0007669"/>
    <property type="project" value="InterPro"/>
</dbReference>
<dbReference type="GO" id="GO:0003700">
    <property type="term" value="F:DNA-binding transcription factor activity"/>
    <property type="evidence" value="ECO:0007669"/>
    <property type="project" value="InterPro"/>
</dbReference>
<dbReference type="GO" id="GO:0005634">
    <property type="term" value="C:nucleus"/>
    <property type="evidence" value="ECO:0007669"/>
    <property type="project" value="UniProtKB-SubCell"/>
</dbReference>
<proteinExistence type="predicted"/>
<keyword evidence="2" id="KW-0539">Nucleus</keyword>
<dbReference type="AlphaFoldDB" id="A0AAV9ZMW7"/>
<dbReference type="InterPro" id="IPR001766">
    <property type="entry name" value="Fork_head_dom"/>
</dbReference>